<organism evidence="1 2">
    <name type="scientific">Flavobacterium polysaccharolyticum</name>
    <dbReference type="NCBI Taxonomy" id="3133148"/>
    <lineage>
        <taxon>Bacteria</taxon>
        <taxon>Pseudomonadati</taxon>
        <taxon>Bacteroidota</taxon>
        <taxon>Flavobacteriia</taxon>
        <taxon>Flavobacteriales</taxon>
        <taxon>Flavobacteriaceae</taxon>
        <taxon>Flavobacterium</taxon>
    </lineage>
</organism>
<dbReference type="EMBL" id="JBCGDP010000004">
    <property type="protein sequence ID" value="MEM0576024.1"/>
    <property type="molecule type" value="Genomic_DNA"/>
</dbReference>
<gene>
    <name evidence="1" type="ORF">WFZ86_05900</name>
</gene>
<name>A0ABU9NL32_9FLAO</name>
<keyword evidence="2" id="KW-1185">Reference proteome</keyword>
<comment type="caution">
    <text evidence="1">The sequence shown here is derived from an EMBL/GenBank/DDBJ whole genome shotgun (WGS) entry which is preliminary data.</text>
</comment>
<dbReference type="RefSeq" id="WP_342691077.1">
    <property type="nucleotide sequence ID" value="NZ_JBCGDP010000004.1"/>
</dbReference>
<sequence length="85" mass="10055">MNSIEEKKVVVEKWLGKNGFSNVKFTDNNYFVKADGRDHKMFIAIKDNFDLDRDELKKFATKNYRHAWIADVKNENTASIDWELI</sequence>
<evidence type="ECO:0000313" key="1">
    <source>
        <dbReference type="EMBL" id="MEM0576024.1"/>
    </source>
</evidence>
<proteinExistence type="predicted"/>
<evidence type="ECO:0000313" key="2">
    <source>
        <dbReference type="Proteomes" id="UP001468798"/>
    </source>
</evidence>
<reference evidence="1 2" key="1">
    <citation type="submission" date="2024-03" db="EMBL/GenBank/DDBJ databases">
        <title>Two novel species of the genus Flavobacterium exhibiting potentially degradation of complex polysaccharides.</title>
        <authorList>
            <person name="Lian X."/>
        </authorList>
    </citation>
    <scope>NUCLEOTIDE SEQUENCE [LARGE SCALE GENOMIC DNA]</scope>
    <source>
        <strain evidence="1 2">N6</strain>
    </source>
</reference>
<protein>
    <submittedName>
        <fullName evidence="1">Uncharacterized protein</fullName>
    </submittedName>
</protein>
<accession>A0ABU9NL32</accession>
<dbReference type="Proteomes" id="UP001468798">
    <property type="component" value="Unassembled WGS sequence"/>
</dbReference>